<evidence type="ECO:0000256" key="1">
    <source>
        <dbReference type="SAM" id="MobiDB-lite"/>
    </source>
</evidence>
<proteinExistence type="predicted"/>
<comment type="caution">
    <text evidence="3">The sequence shown here is derived from an EMBL/GenBank/DDBJ whole genome shotgun (WGS) entry which is preliminary data.</text>
</comment>
<organism evidence="3 4">
    <name type="scientific">Apiospora hydei</name>
    <dbReference type="NCBI Taxonomy" id="1337664"/>
    <lineage>
        <taxon>Eukaryota</taxon>
        <taxon>Fungi</taxon>
        <taxon>Dikarya</taxon>
        <taxon>Ascomycota</taxon>
        <taxon>Pezizomycotina</taxon>
        <taxon>Sordariomycetes</taxon>
        <taxon>Xylariomycetidae</taxon>
        <taxon>Amphisphaeriales</taxon>
        <taxon>Apiosporaceae</taxon>
        <taxon>Apiospora</taxon>
    </lineage>
</organism>
<evidence type="ECO:0000313" key="3">
    <source>
        <dbReference type="EMBL" id="KAK8065027.1"/>
    </source>
</evidence>
<gene>
    <name evidence="3" type="ORF">PG997_011774</name>
</gene>
<keyword evidence="4" id="KW-1185">Reference proteome</keyword>
<dbReference type="GeneID" id="92049149"/>
<evidence type="ECO:0000259" key="2">
    <source>
        <dbReference type="Pfam" id="PF25534"/>
    </source>
</evidence>
<dbReference type="PANTHER" id="PTHR36223">
    <property type="entry name" value="BETA-LACTAMASE-TYPE TRANSPEPTIDASE FOLD DOMAIN CONTAINING PROTEIN"/>
    <property type="match status" value="1"/>
</dbReference>
<dbReference type="EMBL" id="JAQQWN010000009">
    <property type="protein sequence ID" value="KAK8065027.1"/>
    <property type="molecule type" value="Genomic_DNA"/>
</dbReference>
<dbReference type="PANTHER" id="PTHR36223:SF1">
    <property type="entry name" value="TRANSCRIPTION ELONGATION FACTOR EAF N-TERMINAL DOMAIN-CONTAINING PROTEIN"/>
    <property type="match status" value="1"/>
</dbReference>
<feature type="compositionally biased region" description="Basic and acidic residues" evidence="1">
    <location>
        <begin position="294"/>
        <end position="314"/>
    </location>
</feature>
<sequence>MAVIDELEGLEAWVEINGQRVQEYVKPDDVEGDNDLQLWFRRPKSPIPIHFKKATGFTRQCNHMGVKYTIDSKTTGLVHETVHKRDRKPEWKDESWSMASGNDAIGWTSHAYKFSEVKHVEAHEMSTQLLDKAVSDAKSYGLLAVLVYRMSASEIIQQVNVSRSEPRGLAQEVPEKALKGVAVTSCTTFGSKPTAKPDWAIQRQEHVYQDPLQRPCAVFEFRYRSKEGLYQEGVLERPDPMDEMSPDELLRLARIGYRHESTDTVKQDIDRKIKQEDGGDSSNRKRSASAAMEPPRKRYKETVRDDGKVEVDLD</sequence>
<reference evidence="3 4" key="1">
    <citation type="submission" date="2023-01" db="EMBL/GenBank/DDBJ databases">
        <title>Analysis of 21 Apiospora genomes using comparative genomics revels a genus with tremendous synthesis potential of carbohydrate active enzymes and secondary metabolites.</title>
        <authorList>
            <person name="Sorensen T."/>
        </authorList>
    </citation>
    <scope>NUCLEOTIDE SEQUENCE [LARGE SCALE GENOMIC DNA]</scope>
    <source>
        <strain evidence="3 4">CBS 114990</strain>
    </source>
</reference>
<dbReference type="RefSeq" id="XP_066661781.1">
    <property type="nucleotide sequence ID" value="XM_066816089.1"/>
</dbReference>
<protein>
    <recommendedName>
        <fullName evidence="2">DUF7918 domain-containing protein</fullName>
    </recommendedName>
</protein>
<dbReference type="Pfam" id="PF25534">
    <property type="entry name" value="DUF7918"/>
    <property type="match status" value="1"/>
</dbReference>
<dbReference type="Proteomes" id="UP001433268">
    <property type="component" value="Unassembled WGS sequence"/>
</dbReference>
<name>A0ABR1V1G0_9PEZI</name>
<accession>A0ABR1V1G0</accession>
<dbReference type="InterPro" id="IPR057678">
    <property type="entry name" value="DUF7918"/>
</dbReference>
<evidence type="ECO:0000313" key="4">
    <source>
        <dbReference type="Proteomes" id="UP001433268"/>
    </source>
</evidence>
<feature type="region of interest" description="Disordered" evidence="1">
    <location>
        <begin position="263"/>
        <end position="314"/>
    </location>
</feature>
<feature type="domain" description="DUF7918" evidence="2">
    <location>
        <begin position="49"/>
        <end position="237"/>
    </location>
</feature>
<feature type="compositionally biased region" description="Basic and acidic residues" evidence="1">
    <location>
        <begin position="263"/>
        <end position="277"/>
    </location>
</feature>